<evidence type="ECO:0000313" key="1">
    <source>
        <dbReference type="EMBL" id="RXK46508.1"/>
    </source>
</evidence>
<evidence type="ECO:0000313" key="2">
    <source>
        <dbReference type="Proteomes" id="UP000289455"/>
    </source>
</evidence>
<dbReference type="RefSeq" id="WP_129028053.1">
    <property type="nucleotide sequence ID" value="NZ_SDHY01000011.1"/>
</dbReference>
<protein>
    <submittedName>
        <fullName evidence="1">Uncharacterized protein</fullName>
    </submittedName>
</protein>
<dbReference type="Proteomes" id="UP000289455">
    <property type="component" value="Unassembled WGS sequence"/>
</dbReference>
<dbReference type="AlphaFoldDB" id="A0A4Q1BX57"/>
<accession>A0A4Q1BX57</accession>
<comment type="caution">
    <text evidence="1">The sequence shown here is derived from an EMBL/GenBank/DDBJ whole genome shotgun (WGS) entry which is preliminary data.</text>
</comment>
<sequence length="83" mass="9723">MEFKLLLHEYLIARAEVIGADFNLSLTEIEKLFSLGFRNFAGVQVNEFFFPCWDNDEPITHRGLLNGFICFYISRNYKPIQNS</sequence>
<name>A0A4Q1BX57_9BACT</name>
<dbReference type="EMBL" id="SDHY01000011">
    <property type="protein sequence ID" value="RXK46508.1"/>
    <property type="molecule type" value="Genomic_DNA"/>
</dbReference>
<gene>
    <name evidence="1" type="ORF">ESB04_12300</name>
</gene>
<reference evidence="1 2" key="1">
    <citation type="submission" date="2019-01" db="EMBL/GenBank/DDBJ databases">
        <title>Cytophagaceae bacterium strain CAR-16.</title>
        <authorList>
            <person name="Chen W.-M."/>
        </authorList>
    </citation>
    <scope>NUCLEOTIDE SEQUENCE [LARGE SCALE GENOMIC DNA]</scope>
    <source>
        <strain evidence="1 2">CAR-16</strain>
    </source>
</reference>
<keyword evidence="2" id="KW-1185">Reference proteome</keyword>
<proteinExistence type="predicted"/>
<organism evidence="1 2">
    <name type="scientific">Aquirufa rosea</name>
    <dbReference type="NCBI Taxonomy" id="2509241"/>
    <lineage>
        <taxon>Bacteria</taxon>
        <taxon>Pseudomonadati</taxon>
        <taxon>Bacteroidota</taxon>
        <taxon>Cytophagia</taxon>
        <taxon>Cytophagales</taxon>
        <taxon>Flectobacillaceae</taxon>
        <taxon>Aquirufa</taxon>
    </lineage>
</organism>